<keyword evidence="1" id="KW-1133">Transmembrane helix</keyword>
<protein>
    <submittedName>
        <fullName evidence="2">Uncharacterized protein</fullName>
    </submittedName>
</protein>
<sequence length="323" mass="35520">MANTGGSSGIRATTGVTDMQNAITISYISSSTDNGTQLSPILPPIISTTYYDDSGSWMFSSRDIPILIGAAAGAIGLILIFLAAALIWHCCQFALQREKSSYSLENESEKNSVGSRGSNFYINNPIDSTLISDEKSAIRDHSDQNLKRSMSAPIDRDSNVLKSNTQTPVCVKPNDKTTRERLIACDNSYAVDIEDTISDHHKDSISIGMELNDQNDTNPHRSHVYITNHGINADFNSLKSKSLPWSQSNKRRTVTIDDETEELAAKIKFTKKRKNRMANDSAAAIAMNRSGSDANPKTMYSHKDTDTLVDNEAIVVYDERTAL</sequence>
<keyword evidence="1" id="KW-0812">Transmembrane</keyword>
<gene>
    <name evidence="2" type="ORF">ONB1V03_LOCUS6880</name>
</gene>
<keyword evidence="1" id="KW-0472">Membrane</keyword>
<proteinExistence type="predicted"/>
<dbReference type="OrthoDB" id="6412219at2759"/>
<dbReference type="AlphaFoldDB" id="A0A7R9LWK5"/>
<accession>A0A7R9LWK5</accession>
<evidence type="ECO:0000313" key="2">
    <source>
        <dbReference type="EMBL" id="CAD7648681.1"/>
    </source>
</evidence>
<reference evidence="2" key="1">
    <citation type="submission" date="2020-11" db="EMBL/GenBank/DDBJ databases">
        <authorList>
            <person name="Tran Van P."/>
        </authorList>
    </citation>
    <scope>NUCLEOTIDE SEQUENCE</scope>
</reference>
<dbReference type="EMBL" id="CAJPVJ010003285">
    <property type="protein sequence ID" value="CAG2167373.1"/>
    <property type="molecule type" value="Genomic_DNA"/>
</dbReference>
<organism evidence="2">
    <name type="scientific">Oppiella nova</name>
    <dbReference type="NCBI Taxonomy" id="334625"/>
    <lineage>
        <taxon>Eukaryota</taxon>
        <taxon>Metazoa</taxon>
        <taxon>Ecdysozoa</taxon>
        <taxon>Arthropoda</taxon>
        <taxon>Chelicerata</taxon>
        <taxon>Arachnida</taxon>
        <taxon>Acari</taxon>
        <taxon>Acariformes</taxon>
        <taxon>Sarcoptiformes</taxon>
        <taxon>Oribatida</taxon>
        <taxon>Brachypylina</taxon>
        <taxon>Oppioidea</taxon>
        <taxon>Oppiidae</taxon>
        <taxon>Oppiella</taxon>
    </lineage>
</organism>
<evidence type="ECO:0000313" key="3">
    <source>
        <dbReference type="Proteomes" id="UP000728032"/>
    </source>
</evidence>
<name>A0A7R9LWK5_9ACAR</name>
<evidence type="ECO:0000256" key="1">
    <source>
        <dbReference type="SAM" id="Phobius"/>
    </source>
</evidence>
<dbReference type="Proteomes" id="UP000728032">
    <property type="component" value="Unassembled WGS sequence"/>
</dbReference>
<keyword evidence="3" id="KW-1185">Reference proteome</keyword>
<feature type="transmembrane region" description="Helical" evidence="1">
    <location>
        <begin position="66"/>
        <end position="88"/>
    </location>
</feature>
<dbReference type="EMBL" id="OC918110">
    <property type="protein sequence ID" value="CAD7648681.1"/>
    <property type="molecule type" value="Genomic_DNA"/>
</dbReference>